<keyword evidence="3" id="KW-1185">Reference proteome</keyword>
<reference evidence="2 3" key="1">
    <citation type="journal article" date="2016" name="Mol. Biol. Evol.">
        <title>Comparative Genomics of Early-Diverging Mushroom-Forming Fungi Provides Insights into the Origins of Lignocellulose Decay Capabilities.</title>
        <authorList>
            <person name="Nagy L.G."/>
            <person name="Riley R."/>
            <person name="Tritt A."/>
            <person name="Adam C."/>
            <person name="Daum C."/>
            <person name="Floudas D."/>
            <person name="Sun H."/>
            <person name="Yadav J.S."/>
            <person name="Pangilinan J."/>
            <person name="Larsson K.H."/>
            <person name="Matsuura K."/>
            <person name="Barry K."/>
            <person name="Labutti K."/>
            <person name="Kuo R."/>
            <person name="Ohm R.A."/>
            <person name="Bhattacharya S.S."/>
            <person name="Shirouzu T."/>
            <person name="Yoshinaga Y."/>
            <person name="Martin F.M."/>
            <person name="Grigoriev I.V."/>
            <person name="Hibbett D.S."/>
        </authorList>
    </citation>
    <scope>NUCLEOTIDE SEQUENCE [LARGE SCALE GENOMIC DNA]</scope>
    <source>
        <strain evidence="2 3">HHB9708</strain>
    </source>
</reference>
<evidence type="ECO:0000313" key="3">
    <source>
        <dbReference type="Proteomes" id="UP000076722"/>
    </source>
</evidence>
<feature type="region of interest" description="Disordered" evidence="1">
    <location>
        <begin position="171"/>
        <end position="193"/>
    </location>
</feature>
<evidence type="ECO:0000256" key="1">
    <source>
        <dbReference type="SAM" id="MobiDB-lite"/>
    </source>
</evidence>
<proteinExistence type="predicted"/>
<evidence type="ECO:0000313" key="2">
    <source>
        <dbReference type="EMBL" id="KZS92025.1"/>
    </source>
</evidence>
<name>A0A164T2M6_9AGAM</name>
<protein>
    <submittedName>
        <fullName evidence="2">Uncharacterized protein</fullName>
    </submittedName>
</protein>
<feature type="region of interest" description="Disordered" evidence="1">
    <location>
        <begin position="59"/>
        <end position="148"/>
    </location>
</feature>
<accession>A0A164T2M6</accession>
<dbReference type="AlphaFoldDB" id="A0A164T2M6"/>
<dbReference type="Proteomes" id="UP000076722">
    <property type="component" value="Unassembled WGS sequence"/>
</dbReference>
<feature type="compositionally biased region" description="Polar residues" evidence="1">
    <location>
        <begin position="62"/>
        <end position="72"/>
    </location>
</feature>
<feature type="compositionally biased region" description="Pro residues" evidence="1">
    <location>
        <begin position="118"/>
        <end position="127"/>
    </location>
</feature>
<dbReference type="OrthoDB" id="3270344at2759"/>
<gene>
    <name evidence="2" type="ORF">SISNIDRAFT_130371</name>
</gene>
<dbReference type="EMBL" id="KV419412">
    <property type="protein sequence ID" value="KZS92025.1"/>
    <property type="molecule type" value="Genomic_DNA"/>
</dbReference>
<organism evidence="2 3">
    <name type="scientific">Sistotremastrum niveocremeum HHB9708</name>
    <dbReference type="NCBI Taxonomy" id="1314777"/>
    <lineage>
        <taxon>Eukaryota</taxon>
        <taxon>Fungi</taxon>
        <taxon>Dikarya</taxon>
        <taxon>Basidiomycota</taxon>
        <taxon>Agaricomycotina</taxon>
        <taxon>Agaricomycetes</taxon>
        <taxon>Sistotremastrales</taxon>
        <taxon>Sistotremastraceae</taxon>
        <taxon>Sertulicium</taxon>
        <taxon>Sertulicium niveocremeum</taxon>
    </lineage>
</organism>
<sequence>MGKLPKYCVALDADPQCRQYEPERCLCALCGRWITLTEGAHKLFNWRSHKRSCVPRVPITAPTLNPPVTSSAPEEAVIERSQRPRNALPAARSRETTTEVQKPAQDARAPAPTSSSSQPPPQPPPQIAPYYNPLLPPLQPLDQDPRLRPIYPSLFPDSHQNLKYTLSPVSSWGKALPPSATPSKPSQPQKLPLPYPSYTMPLYFHAPIPHQYSNATT</sequence>